<proteinExistence type="predicted"/>
<gene>
    <name evidence="1" type="ORF">JW613_19580</name>
</gene>
<dbReference type="EMBL" id="JAFFZM010000011">
    <property type="protein sequence ID" value="MBO8200489.1"/>
    <property type="molecule type" value="Genomic_DNA"/>
</dbReference>
<sequence length="144" mass="15832">MHLAHHLTEIGRLQAEPTARIVALRTADPDPDGDPVELLEAEQDIRADHEALVVLLSQQWGEPESVDLDALLPDAGDPVRPKEEEGVQLPEPERTLCWRVAELAVWTVGERWTGVGLARRGEGMPFQLLAAVGERGRRTPSLLG</sequence>
<evidence type="ECO:0000313" key="1">
    <source>
        <dbReference type="EMBL" id="MBO8200489.1"/>
    </source>
</evidence>
<organism evidence="1 2">
    <name type="scientific">Streptomyces smyrnaeus</name>
    <dbReference type="NCBI Taxonomy" id="1387713"/>
    <lineage>
        <taxon>Bacteria</taxon>
        <taxon>Bacillati</taxon>
        <taxon>Actinomycetota</taxon>
        <taxon>Actinomycetes</taxon>
        <taxon>Kitasatosporales</taxon>
        <taxon>Streptomycetaceae</taxon>
        <taxon>Streptomyces</taxon>
    </lineage>
</organism>
<dbReference type="GeneID" id="96260821"/>
<dbReference type="RefSeq" id="WP_209212115.1">
    <property type="nucleotide sequence ID" value="NZ_JAFFZM010000011.1"/>
</dbReference>
<protein>
    <submittedName>
        <fullName evidence="1">Uncharacterized protein</fullName>
    </submittedName>
</protein>
<keyword evidence="2" id="KW-1185">Reference proteome</keyword>
<dbReference type="Proteomes" id="UP000721954">
    <property type="component" value="Unassembled WGS sequence"/>
</dbReference>
<accession>A0ABS3XYL2</accession>
<comment type="caution">
    <text evidence="1">The sequence shown here is derived from an EMBL/GenBank/DDBJ whole genome shotgun (WGS) entry which is preliminary data.</text>
</comment>
<name>A0ABS3XYL2_9ACTN</name>
<evidence type="ECO:0000313" key="2">
    <source>
        <dbReference type="Proteomes" id="UP000721954"/>
    </source>
</evidence>
<reference evidence="1 2" key="1">
    <citation type="submission" date="2021-02" db="EMBL/GenBank/DDBJ databases">
        <title>Streptomyces spirodelae sp. nov., isolated from duckweed.</title>
        <authorList>
            <person name="Saimee Y."/>
            <person name="Duangmal K."/>
        </authorList>
    </citation>
    <scope>NUCLEOTIDE SEQUENCE [LARGE SCALE GENOMIC DNA]</scope>
    <source>
        <strain evidence="1 2">DSM 42105</strain>
    </source>
</reference>